<dbReference type="EMBL" id="LZPO01099512">
    <property type="protein sequence ID" value="OBS63535.1"/>
    <property type="molecule type" value="Genomic_DNA"/>
</dbReference>
<protein>
    <submittedName>
        <fullName evidence="2">Uncharacterized protein</fullName>
    </submittedName>
</protein>
<feature type="region of interest" description="Disordered" evidence="1">
    <location>
        <begin position="1"/>
        <end position="30"/>
    </location>
</feature>
<gene>
    <name evidence="2" type="ORF">A6R68_07943</name>
</gene>
<accession>A0A1A6GCP2</accession>
<reference evidence="2 3" key="1">
    <citation type="submission" date="2016-06" db="EMBL/GenBank/DDBJ databases">
        <title>The Draft Genome Sequence and Annotation of the Desert Woodrat Neotoma lepida.</title>
        <authorList>
            <person name="Campbell M."/>
            <person name="Oakeson K.F."/>
            <person name="Yandell M."/>
            <person name="Halpert J.R."/>
            <person name="Dearing D."/>
        </authorList>
    </citation>
    <scope>NUCLEOTIDE SEQUENCE [LARGE SCALE GENOMIC DNA]</scope>
    <source>
        <strain evidence="2">417</strain>
        <tissue evidence="2">Liver</tissue>
    </source>
</reference>
<evidence type="ECO:0000313" key="3">
    <source>
        <dbReference type="Proteomes" id="UP000092124"/>
    </source>
</evidence>
<keyword evidence="3" id="KW-1185">Reference proteome</keyword>
<organism evidence="2 3">
    <name type="scientific">Neotoma lepida</name>
    <name type="common">Desert woodrat</name>
    <dbReference type="NCBI Taxonomy" id="56216"/>
    <lineage>
        <taxon>Eukaryota</taxon>
        <taxon>Metazoa</taxon>
        <taxon>Chordata</taxon>
        <taxon>Craniata</taxon>
        <taxon>Vertebrata</taxon>
        <taxon>Euteleostomi</taxon>
        <taxon>Mammalia</taxon>
        <taxon>Eutheria</taxon>
        <taxon>Euarchontoglires</taxon>
        <taxon>Glires</taxon>
        <taxon>Rodentia</taxon>
        <taxon>Myomorpha</taxon>
        <taxon>Muroidea</taxon>
        <taxon>Cricetidae</taxon>
        <taxon>Neotominae</taxon>
        <taxon>Neotoma</taxon>
    </lineage>
</organism>
<name>A0A1A6GCP2_NEOLE</name>
<proteinExistence type="predicted"/>
<dbReference type="Proteomes" id="UP000092124">
    <property type="component" value="Unassembled WGS sequence"/>
</dbReference>
<evidence type="ECO:0000313" key="2">
    <source>
        <dbReference type="EMBL" id="OBS63535.1"/>
    </source>
</evidence>
<feature type="compositionally biased region" description="Basic and acidic residues" evidence="1">
    <location>
        <begin position="51"/>
        <end position="64"/>
    </location>
</feature>
<evidence type="ECO:0000256" key="1">
    <source>
        <dbReference type="SAM" id="MobiDB-lite"/>
    </source>
</evidence>
<feature type="region of interest" description="Disordered" evidence="1">
    <location>
        <begin position="45"/>
        <end position="93"/>
    </location>
</feature>
<sequence>MACLAHIQQPPGAQEHGGQHVTSQHEASEPKASWNDAFLRHYQPRRGHSGAQDHTRTMETEKASSRLALREINLPDRAQLKQRRRDEDTTTNASCSGLCWSSLHSYPQPPHTKCHPRVFRGPHFEDQHILREDIVAGASETVRTGLRQEWPTSLASAPAHCDLPGCTQAFVTVTLGRFVSQGDI</sequence>
<comment type="caution">
    <text evidence="2">The sequence shown here is derived from an EMBL/GenBank/DDBJ whole genome shotgun (WGS) entry which is preliminary data.</text>
</comment>
<dbReference type="AlphaFoldDB" id="A0A1A6GCP2"/>